<dbReference type="InterPro" id="IPR036365">
    <property type="entry name" value="PGBD-like_sf"/>
</dbReference>
<dbReference type="InterPro" id="IPR036366">
    <property type="entry name" value="PGBDSf"/>
</dbReference>
<organism evidence="3 4">
    <name type="scientific">Micromonospora coriariae</name>
    <dbReference type="NCBI Taxonomy" id="285665"/>
    <lineage>
        <taxon>Bacteria</taxon>
        <taxon>Bacillati</taxon>
        <taxon>Actinomycetota</taxon>
        <taxon>Actinomycetes</taxon>
        <taxon>Micromonosporales</taxon>
        <taxon>Micromonosporaceae</taxon>
        <taxon>Micromonospora</taxon>
    </lineage>
</organism>
<gene>
    <name evidence="3" type="ORF">GA0070607_1822</name>
</gene>
<name>A0A1C4V9T3_9ACTN</name>
<feature type="domain" description="Peptidoglycan binding-like" evidence="2">
    <location>
        <begin position="63"/>
        <end position="118"/>
    </location>
</feature>
<evidence type="ECO:0000313" key="4">
    <source>
        <dbReference type="Proteomes" id="UP000198243"/>
    </source>
</evidence>
<dbReference type="EMBL" id="LT607412">
    <property type="protein sequence ID" value="SCE80783.1"/>
    <property type="molecule type" value="Genomic_DNA"/>
</dbReference>
<dbReference type="SUPFAM" id="SSF47090">
    <property type="entry name" value="PGBD-like"/>
    <property type="match status" value="1"/>
</dbReference>
<dbReference type="Gene3D" id="1.10.101.10">
    <property type="entry name" value="PGBD-like superfamily/PGBD"/>
    <property type="match status" value="1"/>
</dbReference>
<dbReference type="OrthoDB" id="3828307at2"/>
<dbReference type="AlphaFoldDB" id="A0A1C4V9T3"/>
<keyword evidence="4" id="KW-1185">Reference proteome</keyword>
<feature type="signal peptide" evidence="1">
    <location>
        <begin position="1"/>
        <end position="30"/>
    </location>
</feature>
<evidence type="ECO:0000256" key="1">
    <source>
        <dbReference type="SAM" id="SignalP"/>
    </source>
</evidence>
<protein>
    <submittedName>
        <fullName evidence="3">Putative peptidoglycan binding domain-containing protein</fullName>
    </submittedName>
</protein>
<dbReference type="Pfam" id="PF01471">
    <property type="entry name" value="PG_binding_1"/>
    <property type="match status" value="1"/>
</dbReference>
<evidence type="ECO:0000259" key="2">
    <source>
        <dbReference type="Pfam" id="PF01471"/>
    </source>
</evidence>
<feature type="chain" id="PRO_5008705640" evidence="1">
    <location>
        <begin position="31"/>
        <end position="133"/>
    </location>
</feature>
<proteinExistence type="predicted"/>
<accession>A0A1C4V9T3</accession>
<reference evidence="4" key="1">
    <citation type="submission" date="2016-06" db="EMBL/GenBank/DDBJ databases">
        <authorList>
            <person name="Varghese N."/>
            <person name="Submissions Spin"/>
        </authorList>
    </citation>
    <scope>NUCLEOTIDE SEQUENCE [LARGE SCALE GENOMIC DNA]</scope>
    <source>
        <strain evidence="4">DSM 44875</strain>
    </source>
</reference>
<dbReference type="InterPro" id="IPR002477">
    <property type="entry name" value="Peptidoglycan-bd-like"/>
</dbReference>
<evidence type="ECO:0000313" key="3">
    <source>
        <dbReference type="EMBL" id="SCE80783.1"/>
    </source>
</evidence>
<dbReference type="RefSeq" id="WP_089017794.1">
    <property type="nucleotide sequence ID" value="NZ_LT607412.1"/>
</dbReference>
<sequence>MRRFKVATALAVVVASATLPVVLTASPAAAAPQCVLALYYQNNYVPGSGDLSPNCTMGYGAYGNAVRELQRSLNTCYRKGLTVDGDFGGKTRDALKSVQGSLKISQDGVYGPQTARAMNHIIAEASGCDRISF</sequence>
<dbReference type="Proteomes" id="UP000198243">
    <property type="component" value="Chromosome I"/>
</dbReference>
<keyword evidence="1" id="KW-0732">Signal</keyword>